<dbReference type="GO" id="GO:0008408">
    <property type="term" value="F:3'-5' exonuclease activity"/>
    <property type="evidence" value="ECO:0007669"/>
    <property type="project" value="TreeGrafter"/>
</dbReference>
<evidence type="ECO:0000313" key="6">
    <source>
        <dbReference type="EMBL" id="SDH51554.1"/>
    </source>
</evidence>
<dbReference type="OrthoDB" id="9803913at2"/>
<dbReference type="NCBIfam" id="TIGR00573">
    <property type="entry name" value="dnaq"/>
    <property type="match status" value="1"/>
</dbReference>
<dbReference type="InterPro" id="IPR006054">
    <property type="entry name" value="DnaQ"/>
</dbReference>
<dbReference type="SUPFAM" id="SSF53098">
    <property type="entry name" value="Ribonuclease H-like"/>
    <property type="match status" value="1"/>
</dbReference>
<feature type="domain" description="Exonuclease" evidence="5">
    <location>
        <begin position="9"/>
        <end position="173"/>
    </location>
</feature>
<dbReference type="PANTHER" id="PTHR30231:SF37">
    <property type="entry name" value="EXODEOXYRIBONUCLEASE 10"/>
    <property type="match status" value="1"/>
</dbReference>
<dbReference type="Gene3D" id="3.30.420.10">
    <property type="entry name" value="Ribonuclease H-like superfamily/Ribonuclease H"/>
    <property type="match status" value="1"/>
</dbReference>
<proteinExistence type="predicted"/>
<organism evidence="6 7">
    <name type="scientific">Propionivibrio dicarboxylicus</name>
    <dbReference type="NCBI Taxonomy" id="83767"/>
    <lineage>
        <taxon>Bacteria</taxon>
        <taxon>Pseudomonadati</taxon>
        <taxon>Pseudomonadota</taxon>
        <taxon>Betaproteobacteria</taxon>
        <taxon>Rhodocyclales</taxon>
        <taxon>Rhodocyclaceae</taxon>
        <taxon>Propionivibrio</taxon>
    </lineage>
</organism>
<dbReference type="FunFam" id="3.30.420.10:FF:000045">
    <property type="entry name" value="3'-5' exonuclease DinG"/>
    <property type="match status" value="1"/>
</dbReference>
<dbReference type="CDD" id="cd06127">
    <property type="entry name" value="DEDDh"/>
    <property type="match status" value="1"/>
</dbReference>
<evidence type="ECO:0000313" key="7">
    <source>
        <dbReference type="Proteomes" id="UP000198607"/>
    </source>
</evidence>
<comment type="catalytic activity">
    <reaction evidence="4">
        <text>DNA(n) + a 2'-deoxyribonucleoside 5'-triphosphate = DNA(n+1) + diphosphate</text>
        <dbReference type="Rhea" id="RHEA:22508"/>
        <dbReference type="Rhea" id="RHEA-COMP:17339"/>
        <dbReference type="Rhea" id="RHEA-COMP:17340"/>
        <dbReference type="ChEBI" id="CHEBI:33019"/>
        <dbReference type="ChEBI" id="CHEBI:61560"/>
        <dbReference type="ChEBI" id="CHEBI:173112"/>
        <dbReference type="EC" id="2.7.7.7"/>
    </reaction>
</comment>
<gene>
    <name evidence="6" type="ORF">SAMN05660652_01799</name>
</gene>
<dbReference type="SMART" id="SM00479">
    <property type="entry name" value="EXOIII"/>
    <property type="match status" value="1"/>
</dbReference>
<comment type="function">
    <text evidence="2">DNA polymerase III is a complex, multichain enzyme responsible for most of the replicative synthesis in bacteria. The epsilon subunit contain the editing function and is a proofreading 3'-5' exonuclease.</text>
</comment>
<accession>A0A1G8D201</accession>
<keyword evidence="7" id="KW-1185">Reference proteome</keyword>
<dbReference type="PANTHER" id="PTHR30231">
    <property type="entry name" value="DNA POLYMERASE III SUBUNIT EPSILON"/>
    <property type="match status" value="1"/>
</dbReference>
<dbReference type="InterPro" id="IPR013520">
    <property type="entry name" value="Ribonucl_H"/>
</dbReference>
<evidence type="ECO:0000256" key="2">
    <source>
        <dbReference type="ARBA" id="ARBA00025483"/>
    </source>
</evidence>
<reference evidence="6 7" key="1">
    <citation type="submission" date="2016-10" db="EMBL/GenBank/DDBJ databases">
        <authorList>
            <person name="de Groot N.N."/>
        </authorList>
    </citation>
    <scope>NUCLEOTIDE SEQUENCE [LARGE SCALE GENOMIC DNA]</scope>
    <source>
        <strain evidence="6 7">DSM 5885</strain>
    </source>
</reference>
<evidence type="ECO:0000256" key="1">
    <source>
        <dbReference type="ARBA" id="ARBA00012417"/>
    </source>
</evidence>
<protein>
    <recommendedName>
        <fullName evidence="1">DNA-directed DNA polymerase</fullName>
        <ecNumber evidence="1">2.7.7.7</ecNumber>
    </recommendedName>
</protein>
<dbReference type="EC" id="2.7.7.7" evidence="1"/>
<dbReference type="EMBL" id="FNCY01000006">
    <property type="protein sequence ID" value="SDH51554.1"/>
    <property type="molecule type" value="Genomic_DNA"/>
</dbReference>
<dbReference type="InterPro" id="IPR012337">
    <property type="entry name" value="RNaseH-like_sf"/>
</dbReference>
<dbReference type="AlphaFoldDB" id="A0A1G8D201"/>
<dbReference type="STRING" id="83767.SAMN05660652_01799"/>
<evidence type="ECO:0000256" key="4">
    <source>
        <dbReference type="ARBA" id="ARBA00049244"/>
    </source>
</evidence>
<dbReference type="GO" id="GO:0003887">
    <property type="term" value="F:DNA-directed DNA polymerase activity"/>
    <property type="evidence" value="ECO:0007669"/>
    <property type="project" value="UniProtKB-EC"/>
</dbReference>
<sequence length="464" mass="52618">MDFSFIRDPLVFVDLETTGANFANDRILEIGIVEVDQDGVREWSSLVNPETGIPPFITQLTGIDAAMVKSAPVFSDLAQEVLEKLSGKLFVAHNARFDYSFLKREFLRLGISFRANALCTVKLSRKLFPEHHRHSLETLVARFGISVDARHRALADARVLWDLWQRWHALKDEAMIQNAVEAIVGRPQLPPQLDPSIIDDLPESHGAYALLGKEGERLKIKRASNIRQQALSHFQPASRDTRLVRDTWRIAWRESAGEFGARIGEFDLSAATHARLDELCSWQLRRQEEHVYLPELVLAEEFDFASTPNLFGLYASRREALTALRKVVEANNLCHAYCGIGTTGIGEPCVGFKQRTCRGTCVGKEDVSLHSARLMSALARYKIVEWPFDGPVALIERDEFGMREDFHVIDRWRHLGVVQREHELNELLENPPVRRFDPDLYRLISKAIAAGKLRIVPLGPSRSK</sequence>
<dbReference type="GO" id="GO:0003677">
    <property type="term" value="F:DNA binding"/>
    <property type="evidence" value="ECO:0007669"/>
    <property type="project" value="InterPro"/>
</dbReference>
<comment type="subunit">
    <text evidence="3">DNA polymerase III contains a core (composed of alpha, epsilon and theta chains) that associates with a tau subunit. This core dimerizes to form the POLIII' complex. PolIII' associates with the gamma complex (composed of gamma, delta, delta', psi and chi chains) and with the beta chain to form the complete DNA polymerase III complex.</text>
</comment>
<dbReference type="GO" id="GO:0045004">
    <property type="term" value="P:DNA replication proofreading"/>
    <property type="evidence" value="ECO:0007669"/>
    <property type="project" value="TreeGrafter"/>
</dbReference>
<dbReference type="InterPro" id="IPR036397">
    <property type="entry name" value="RNaseH_sf"/>
</dbReference>
<evidence type="ECO:0000259" key="5">
    <source>
        <dbReference type="SMART" id="SM00479"/>
    </source>
</evidence>
<evidence type="ECO:0000256" key="3">
    <source>
        <dbReference type="ARBA" id="ARBA00026073"/>
    </source>
</evidence>
<dbReference type="GO" id="GO:0005829">
    <property type="term" value="C:cytosol"/>
    <property type="evidence" value="ECO:0007669"/>
    <property type="project" value="TreeGrafter"/>
</dbReference>
<name>A0A1G8D201_9RHOO</name>
<dbReference type="RefSeq" id="WP_091936747.1">
    <property type="nucleotide sequence ID" value="NZ_FNCY01000006.1"/>
</dbReference>
<dbReference type="Proteomes" id="UP000198607">
    <property type="component" value="Unassembled WGS sequence"/>
</dbReference>
<dbReference type="Pfam" id="PF00929">
    <property type="entry name" value="RNase_T"/>
    <property type="match status" value="1"/>
</dbReference>